<feature type="compositionally biased region" description="Basic residues" evidence="11">
    <location>
        <begin position="1070"/>
        <end position="1089"/>
    </location>
</feature>
<keyword evidence="8" id="KW-0539">Nucleus</keyword>
<organism evidence="13">
    <name type="scientific">Oppiella nova</name>
    <dbReference type="NCBI Taxonomy" id="334625"/>
    <lineage>
        <taxon>Eukaryota</taxon>
        <taxon>Metazoa</taxon>
        <taxon>Ecdysozoa</taxon>
        <taxon>Arthropoda</taxon>
        <taxon>Chelicerata</taxon>
        <taxon>Arachnida</taxon>
        <taxon>Acari</taxon>
        <taxon>Acariformes</taxon>
        <taxon>Sarcoptiformes</taxon>
        <taxon>Oribatida</taxon>
        <taxon>Brachypylina</taxon>
        <taxon>Oppioidea</taxon>
        <taxon>Oppiidae</taxon>
        <taxon>Oppiella</taxon>
    </lineage>
</organism>
<dbReference type="AlphaFoldDB" id="A0A7R9Q8R7"/>
<dbReference type="GO" id="GO:0000479">
    <property type="term" value="P:endonucleolytic cleavage of tricistronic rRNA transcript (SSU-rRNA, 5.8S rRNA, LSU-rRNA)"/>
    <property type="evidence" value="ECO:0007669"/>
    <property type="project" value="TreeGrafter"/>
</dbReference>
<dbReference type="Gene3D" id="3.40.50.300">
    <property type="entry name" value="P-loop containing nucleotide triphosphate hydrolases"/>
    <property type="match status" value="1"/>
</dbReference>
<evidence type="ECO:0000256" key="9">
    <source>
        <dbReference type="ARBA" id="ARBA00049117"/>
    </source>
</evidence>
<dbReference type="InterPro" id="IPR027417">
    <property type="entry name" value="P-loop_NTPase"/>
</dbReference>
<dbReference type="InterPro" id="IPR030387">
    <property type="entry name" value="G_Bms1/Tsr1_dom"/>
</dbReference>
<dbReference type="SMART" id="SM00785">
    <property type="entry name" value="AARP2CN"/>
    <property type="match status" value="1"/>
</dbReference>
<dbReference type="InterPro" id="IPR039761">
    <property type="entry name" value="Bms1/Tsr1"/>
</dbReference>
<keyword evidence="5" id="KW-0378">Hydrolase</keyword>
<evidence type="ECO:0000256" key="10">
    <source>
        <dbReference type="ARBA" id="ARBA00061391"/>
    </source>
</evidence>
<dbReference type="InterPro" id="IPR012948">
    <property type="entry name" value="AARP2CN"/>
</dbReference>
<evidence type="ECO:0000256" key="6">
    <source>
        <dbReference type="ARBA" id="ARBA00022840"/>
    </source>
</evidence>
<evidence type="ECO:0000259" key="12">
    <source>
        <dbReference type="PROSITE" id="PS51714"/>
    </source>
</evidence>
<evidence type="ECO:0000256" key="7">
    <source>
        <dbReference type="ARBA" id="ARBA00023134"/>
    </source>
</evidence>
<feature type="region of interest" description="Disordered" evidence="11">
    <location>
        <begin position="1051"/>
        <end position="1089"/>
    </location>
</feature>
<dbReference type="GO" id="GO:0000462">
    <property type="term" value="P:maturation of SSU-rRNA from tricistronic rRNA transcript (SSU-rRNA, 5.8S rRNA, LSU-rRNA)"/>
    <property type="evidence" value="ECO:0007669"/>
    <property type="project" value="TreeGrafter"/>
</dbReference>
<dbReference type="CDD" id="cd01882">
    <property type="entry name" value="BMS1"/>
    <property type="match status" value="1"/>
</dbReference>
<evidence type="ECO:0000256" key="3">
    <source>
        <dbReference type="ARBA" id="ARBA00022553"/>
    </source>
</evidence>
<proteinExistence type="inferred from homology"/>
<evidence type="ECO:0000256" key="1">
    <source>
        <dbReference type="ARBA" id="ARBA00004604"/>
    </source>
</evidence>
<keyword evidence="7" id="KW-0342">GTP-binding</keyword>
<dbReference type="FunFam" id="3.40.50.300:FF:000105">
    <property type="entry name" value="BMS1 ribosome biogenesis factor"/>
    <property type="match status" value="1"/>
</dbReference>
<evidence type="ECO:0000313" key="13">
    <source>
        <dbReference type="EMBL" id="CAD7636637.1"/>
    </source>
</evidence>
<keyword evidence="2" id="KW-0690">Ribosome biogenesis</keyword>
<keyword evidence="4" id="KW-0547">Nucleotide-binding</keyword>
<dbReference type="GO" id="GO:0003924">
    <property type="term" value="F:GTPase activity"/>
    <property type="evidence" value="ECO:0007669"/>
    <property type="project" value="TreeGrafter"/>
</dbReference>
<feature type="compositionally biased region" description="Basic and acidic residues" evidence="11">
    <location>
        <begin position="1"/>
        <end position="11"/>
    </location>
</feature>
<evidence type="ECO:0000256" key="8">
    <source>
        <dbReference type="ARBA" id="ARBA00023242"/>
    </source>
</evidence>
<keyword evidence="14" id="KW-1185">Reference proteome</keyword>
<dbReference type="InterPro" id="IPR037875">
    <property type="entry name" value="Bms1_N"/>
</dbReference>
<evidence type="ECO:0000313" key="14">
    <source>
        <dbReference type="Proteomes" id="UP000728032"/>
    </source>
</evidence>
<feature type="domain" description="Bms1-type G" evidence="12">
    <location>
        <begin position="84"/>
        <end position="248"/>
    </location>
</feature>
<feature type="compositionally biased region" description="Basic and acidic residues" evidence="11">
    <location>
        <begin position="21"/>
        <end position="42"/>
    </location>
</feature>
<evidence type="ECO:0000256" key="11">
    <source>
        <dbReference type="SAM" id="MobiDB-lite"/>
    </source>
</evidence>
<dbReference type="GO" id="GO:0005525">
    <property type="term" value="F:GTP binding"/>
    <property type="evidence" value="ECO:0007669"/>
    <property type="project" value="UniProtKB-KW"/>
</dbReference>
<feature type="compositionally biased region" description="Basic and acidic residues" evidence="11">
    <location>
        <begin position="1051"/>
        <end position="1069"/>
    </location>
</feature>
<keyword evidence="6" id="KW-0067">ATP-binding</keyword>
<comment type="similarity">
    <text evidence="10">Belongs to the TRAFAC class translation factor GTPase superfamily. Bms1-like GTPase family. BMS1 subfamily.</text>
</comment>
<dbReference type="GO" id="GO:0005524">
    <property type="term" value="F:ATP binding"/>
    <property type="evidence" value="ECO:0007669"/>
    <property type="project" value="UniProtKB-KW"/>
</dbReference>
<dbReference type="GO" id="GO:0034511">
    <property type="term" value="F:U3 snoRNA binding"/>
    <property type="evidence" value="ECO:0007669"/>
    <property type="project" value="TreeGrafter"/>
</dbReference>
<dbReference type="PROSITE" id="PS51714">
    <property type="entry name" value="G_BMS1"/>
    <property type="match status" value="1"/>
</dbReference>
<feature type="compositionally biased region" description="Basic and acidic residues" evidence="11">
    <location>
        <begin position="614"/>
        <end position="643"/>
    </location>
</feature>
<dbReference type="EMBL" id="CAJPVJ010000014">
    <property type="protein sequence ID" value="CAG2158030.1"/>
    <property type="molecule type" value="Genomic_DNA"/>
</dbReference>
<feature type="region of interest" description="Disordered" evidence="11">
    <location>
        <begin position="613"/>
        <end position="647"/>
    </location>
</feature>
<dbReference type="PANTHER" id="PTHR12858:SF2">
    <property type="entry name" value="RIBOSOME BIOGENESIS PROTEIN BMS1 HOMOLOG"/>
    <property type="match status" value="1"/>
</dbReference>
<feature type="region of interest" description="Disordered" evidence="11">
    <location>
        <begin position="429"/>
        <end position="468"/>
    </location>
</feature>
<dbReference type="SUPFAM" id="SSF52540">
    <property type="entry name" value="P-loop containing nucleoside triphosphate hydrolases"/>
    <property type="match status" value="1"/>
</dbReference>
<evidence type="ECO:0000256" key="2">
    <source>
        <dbReference type="ARBA" id="ARBA00022517"/>
    </source>
</evidence>
<dbReference type="SMART" id="SM01362">
    <property type="entry name" value="DUF663"/>
    <property type="match status" value="1"/>
</dbReference>
<dbReference type="GO" id="GO:0005654">
    <property type="term" value="C:nucleoplasm"/>
    <property type="evidence" value="ECO:0007669"/>
    <property type="project" value="UniProtKB-ARBA"/>
</dbReference>
<reference evidence="13" key="1">
    <citation type="submission" date="2020-11" db="EMBL/GenBank/DDBJ databases">
        <authorList>
            <person name="Tran Van P."/>
        </authorList>
    </citation>
    <scope>NUCLEOTIDE SEQUENCE</scope>
</reference>
<dbReference type="PANTHER" id="PTHR12858">
    <property type="entry name" value="RIBOSOME BIOGENESIS PROTEIN"/>
    <property type="match status" value="1"/>
</dbReference>
<feature type="region of interest" description="Disordered" evidence="11">
    <location>
        <begin position="1"/>
        <end position="48"/>
    </location>
</feature>
<gene>
    <name evidence="13" type="ORF">ONB1V03_LOCUS320</name>
</gene>
<dbReference type="EMBL" id="OC914839">
    <property type="protein sequence ID" value="CAD7636637.1"/>
    <property type="molecule type" value="Genomic_DNA"/>
</dbReference>
<dbReference type="Pfam" id="PF08142">
    <property type="entry name" value="AARP2CN"/>
    <property type="match status" value="1"/>
</dbReference>
<dbReference type="Pfam" id="PF04950">
    <property type="entry name" value="RIBIOP_C"/>
    <property type="match status" value="1"/>
</dbReference>
<comment type="subcellular location">
    <subcellularLocation>
        <location evidence="1">Nucleus</location>
        <location evidence="1">Nucleolus</location>
    </subcellularLocation>
</comment>
<dbReference type="GO" id="GO:0030686">
    <property type="term" value="C:90S preribosome"/>
    <property type="evidence" value="ECO:0007669"/>
    <property type="project" value="TreeGrafter"/>
</dbReference>
<feature type="compositionally biased region" description="Acidic residues" evidence="11">
    <location>
        <begin position="435"/>
        <end position="468"/>
    </location>
</feature>
<evidence type="ECO:0000256" key="5">
    <source>
        <dbReference type="ARBA" id="ARBA00022801"/>
    </source>
</evidence>
<dbReference type="Proteomes" id="UP000728032">
    <property type="component" value="Unassembled WGS sequence"/>
</dbReference>
<keyword evidence="3" id="KW-0597">Phosphoprotein</keyword>
<dbReference type="OrthoDB" id="10260897at2759"/>
<protein>
    <recommendedName>
        <fullName evidence="12">Bms1-type G domain-containing protein</fullName>
    </recommendedName>
</protein>
<dbReference type="InterPro" id="IPR007034">
    <property type="entry name" value="BMS1_TSR1_C"/>
</dbReference>
<evidence type="ECO:0000256" key="4">
    <source>
        <dbReference type="ARBA" id="ARBA00022741"/>
    </source>
</evidence>
<dbReference type="GO" id="GO:0032040">
    <property type="term" value="C:small-subunit processome"/>
    <property type="evidence" value="ECO:0007669"/>
    <property type="project" value="UniProtKB-ARBA"/>
</dbReference>
<accession>A0A7R9Q8R7</accession>
<sequence>MSDHLVTEDKHKSHQKRHSGRKFDKKQIRSRSDGSDGNDKKPKNTKAFAIKSAVKAERQFRRKQDLTAKREHIPVIDRTPVEPAPYVVAVVGPQKVGKSTLIASVVKQWSRHSLNQMKGPITCVSGKKRRLTLIECNNDINSMIDLAKVADLVLLLVDASFGFEMETFEFLNICQSHGFPRIMGVLTHLDVFKNQKVLRKTKKILKHRFWTEIYSGAKLFYLSGMIGGHYLKNEIHNLCRFISVIKFRPLQWITSHPYLICDRIEDITNQELIRQNPKCNRKVCLFGYSRGSNFKRNHDIHIPGCGDFVIKDVSFLSDPCPLPDKEKRRSLNEKERLIYAPMSGVGGLVYDKDAVYIDLGGSHSHNDEEVDENAEQLVSSIISNPQPIDEKLASTELKLFSSAEPMVGSDVFTDDKRVRRRVTFSKEVDFKDNDSGSDSEENSDDESQDFEQNSDEENDETLEFDEEMESEDEFNYSKWKNDLSSKASTAFYSRLERSENVQKLVYGEFSDLKDDNHFEDFRELSDGLFKVIEKRHEDMNKMKTTLNSIECSKFPQQLLIDWNSEEVLATIRDCFVTGKWSDTEDAAKLLAADDKALDDESDEEVFGDFEDLETGEKYVNEENEEKDEKESNNNDMNEREKRMEKKRKMKAMFDSEYDEKGGEEKTFLDLEKEKLEEQSRLNRSEFEGMSDEQRVEFEGFRPGMYLRVEIENIPHELIDHFDASYPLIVGGLLSGETNIGFVRVRIKKHRWYQKILKTRDPLILSLGWRRFQTQPLYSTQDDNGRNRLLKYTPQHMHCYASFWGPITPQNTGFIAVQSVADVSADFRIAATGVVLDIDKSSQIVKKLKLLGNALKIYKKTAFIKGMFNTALEVTKFEGASLRTVSGIRGQIKKAIRAPPGAFRATFEDKILMSDIVFLRTWYTVVVPKFYTTVTSLLLPPNEKLKWQGMKTVGQLRHEQGLHAPNNQDSHYKQIERKKYNFKPFTIPKALQQELPFKSKPKFLPKKENKVNRVAVVRDREEQQTHNLMKMIRASHKHKVRKEKEVMAHRVAKHQKEMKKIQTGKHEKQRETKKRVFRTMGRKSGGKPKD</sequence>
<comment type="catalytic activity">
    <reaction evidence="9">
        <text>GTP + H2O = GDP + phosphate + H(+)</text>
        <dbReference type="Rhea" id="RHEA:19669"/>
        <dbReference type="ChEBI" id="CHEBI:15377"/>
        <dbReference type="ChEBI" id="CHEBI:15378"/>
        <dbReference type="ChEBI" id="CHEBI:37565"/>
        <dbReference type="ChEBI" id="CHEBI:43474"/>
        <dbReference type="ChEBI" id="CHEBI:58189"/>
    </reaction>
    <physiologicalReaction direction="left-to-right" evidence="9">
        <dbReference type="Rhea" id="RHEA:19670"/>
    </physiologicalReaction>
</comment>
<name>A0A7R9Q8R7_9ACAR</name>